<accession>A0ABD3I7I9</accession>
<dbReference type="AlphaFoldDB" id="A0ABD3I7I9"/>
<feature type="region of interest" description="Disordered" evidence="1">
    <location>
        <begin position="1"/>
        <end position="113"/>
    </location>
</feature>
<proteinExistence type="predicted"/>
<sequence length="113" mass="12442">MRIVPMRILMGTRHDEAPHGDATSLEASSWTLSYELGNNGMDRGEESPTRASSDAEEVHVEDLDQDADPNANPHDEDDAASEDEPGLEPTDMQQLDFDRFSALDSLNSPSEIQ</sequence>
<organism evidence="2 3">
    <name type="scientific">Riccia sorocarpa</name>
    <dbReference type="NCBI Taxonomy" id="122646"/>
    <lineage>
        <taxon>Eukaryota</taxon>
        <taxon>Viridiplantae</taxon>
        <taxon>Streptophyta</taxon>
        <taxon>Embryophyta</taxon>
        <taxon>Marchantiophyta</taxon>
        <taxon>Marchantiopsida</taxon>
        <taxon>Marchantiidae</taxon>
        <taxon>Marchantiales</taxon>
        <taxon>Ricciaceae</taxon>
        <taxon>Riccia</taxon>
    </lineage>
</organism>
<keyword evidence="3" id="KW-1185">Reference proteome</keyword>
<evidence type="ECO:0000313" key="3">
    <source>
        <dbReference type="Proteomes" id="UP001633002"/>
    </source>
</evidence>
<gene>
    <name evidence="2" type="ORF">R1sor_017682</name>
</gene>
<feature type="compositionally biased region" description="Acidic residues" evidence="1">
    <location>
        <begin position="75"/>
        <end position="86"/>
    </location>
</feature>
<evidence type="ECO:0000313" key="2">
    <source>
        <dbReference type="EMBL" id="KAL3699660.1"/>
    </source>
</evidence>
<protein>
    <submittedName>
        <fullName evidence="2">Uncharacterized protein</fullName>
    </submittedName>
</protein>
<dbReference type="EMBL" id="JBJQOH010000001">
    <property type="protein sequence ID" value="KAL3699660.1"/>
    <property type="molecule type" value="Genomic_DNA"/>
</dbReference>
<feature type="compositionally biased region" description="Polar residues" evidence="1">
    <location>
        <begin position="104"/>
        <end position="113"/>
    </location>
</feature>
<reference evidence="2 3" key="1">
    <citation type="submission" date="2024-09" db="EMBL/GenBank/DDBJ databases">
        <title>Chromosome-scale assembly of Riccia sorocarpa.</title>
        <authorList>
            <person name="Paukszto L."/>
        </authorList>
    </citation>
    <scope>NUCLEOTIDE SEQUENCE [LARGE SCALE GENOMIC DNA]</scope>
    <source>
        <strain evidence="2">LP-2024</strain>
        <tissue evidence="2">Aerial parts of the thallus</tissue>
    </source>
</reference>
<evidence type="ECO:0000256" key="1">
    <source>
        <dbReference type="SAM" id="MobiDB-lite"/>
    </source>
</evidence>
<name>A0ABD3I7I9_9MARC</name>
<comment type="caution">
    <text evidence="2">The sequence shown here is derived from an EMBL/GenBank/DDBJ whole genome shotgun (WGS) entry which is preliminary data.</text>
</comment>
<dbReference type="Proteomes" id="UP001633002">
    <property type="component" value="Unassembled WGS sequence"/>
</dbReference>